<sequence>MSSSTRVAHIGTYENKRNEQRHSEERGAKGRCPSVRVGLVGVGVDECSVTAKVDLTNIYTSSCRPNCLPFVRLILLFLFTDIGCSSFGRSQHHPMCFI</sequence>
<comment type="caution">
    <text evidence="2">The sequence shown here is derived from an EMBL/GenBank/DDBJ whole genome shotgun (WGS) entry which is preliminary data.</text>
</comment>
<feature type="compositionally biased region" description="Basic and acidic residues" evidence="1">
    <location>
        <begin position="14"/>
        <end position="28"/>
    </location>
</feature>
<reference evidence="2 3" key="1">
    <citation type="journal article" date="2015" name="Genome Biol.">
        <title>Comparative genomics of Steinernema reveals deeply conserved gene regulatory networks.</title>
        <authorList>
            <person name="Dillman A.R."/>
            <person name="Macchietto M."/>
            <person name="Porter C.F."/>
            <person name="Rogers A."/>
            <person name="Williams B."/>
            <person name="Antoshechkin I."/>
            <person name="Lee M.M."/>
            <person name="Goodwin Z."/>
            <person name="Lu X."/>
            <person name="Lewis E.E."/>
            <person name="Goodrich-Blair H."/>
            <person name="Stock S.P."/>
            <person name="Adams B.J."/>
            <person name="Sternberg P.W."/>
            <person name="Mortazavi A."/>
        </authorList>
    </citation>
    <scope>NUCLEOTIDE SEQUENCE [LARGE SCALE GENOMIC DNA]</scope>
    <source>
        <strain evidence="2 3">ALL</strain>
    </source>
</reference>
<evidence type="ECO:0000313" key="2">
    <source>
        <dbReference type="EMBL" id="TMS32990.1"/>
    </source>
</evidence>
<evidence type="ECO:0000256" key="1">
    <source>
        <dbReference type="SAM" id="MobiDB-lite"/>
    </source>
</evidence>
<dbReference type="AlphaFoldDB" id="A0A4U8UJ38"/>
<proteinExistence type="predicted"/>
<dbReference type="Proteomes" id="UP000298663">
    <property type="component" value="Unassembled WGS sequence"/>
</dbReference>
<evidence type="ECO:0000313" key="3">
    <source>
        <dbReference type="Proteomes" id="UP000298663"/>
    </source>
</evidence>
<reference evidence="2 3" key="2">
    <citation type="journal article" date="2019" name="G3 (Bethesda)">
        <title>Hybrid Assembly of the Genome of the Entomopathogenic Nematode Steinernema carpocapsae Identifies the X-Chromosome.</title>
        <authorList>
            <person name="Serra L."/>
            <person name="Macchietto M."/>
            <person name="Macias-Munoz A."/>
            <person name="McGill C.J."/>
            <person name="Rodriguez I.M."/>
            <person name="Rodriguez B."/>
            <person name="Murad R."/>
            <person name="Mortazavi A."/>
        </authorList>
    </citation>
    <scope>NUCLEOTIDE SEQUENCE [LARGE SCALE GENOMIC DNA]</scope>
    <source>
        <strain evidence="2 3">ALL</strain>
    </source>
</reference>
<keyword evidence="3" id="KW-1185">Reference proteome</keyword>
<protein>
    <submittedName>
        <fullName evidence="2">Uncharacterized protein</fullName>
    </submittedName>
</protein>
<gene>
    <name evidence="2" type="ORF">L596_000774</name>
</gene>
<feature type="region of interest" description="Disordered" evidence="1">
    <location>
        <begin position="1"/>
        <end position="29"/>
    </location>
</feature>
<accession>A0A4U8UJ38</accession>
<name>A0A4U8UJ38_STECR</name>
<dbReference type="EMBL" id="AZBU02000001">
    <property type="protein sequence ID" value="TMS32990.1"/>
    <property type="molecule type" value="Genomic_DNA"/>
</dbReference>
<organism evidence="2 3">
    <name type="scientific">Steinernema carpocapsae</name>
    <name type="common">Entomopathogenic nematode</name>
    <dbReference type="NCBI Taxonomy" id="34508"/>
    <lineage>
        <taxon>Eukaryota</taxon>
        <taxon>Metazoa</taxon>
        <taxon>Ecdysozoa</taxon>
        <taxon>Nematoda</taxon>
        <taxon>Chromadorea</taxon>
        <taxon>Rhabditida</taxon>
        <taxon>Tylenchina</taxon>
        <taxon>Panagrolaimomorpha</taxon>
        <taxon>Strongyloidoidea</taxon>
        <taxon>Steinernematidae</taxon>
        <taxon>Steinernema</taxon>
    </lineage>
</organism>